<comment type="caution">
    <text evidence="1">The sequence shown here is derived from an EMBL/GenBank/DDBJ whole genome shotgun (WGS) entry which is preliminary data.</text>
</comment>
<evidence type="ECO:0000313" key="2">
    <source>
        <dbReference type="Proteomes" id="UP001054252"/>
    </source>
</evidence>
<accession>A0AAV5LIY4</accession>
<evidence type="ECO:0000313" key="1">
    <source>
        <dbReference type="EMBL" id="GKV36667.1"/>
    </source>
</evidence>
<dbReference type="Proteomes" id="UP001054252">
    <property type="component" value="Unassembled WGS sequence"/>
</dbReference>
<sequence length="54" mass="6409">MDEESLGFGHGLMHWWNIWGSRKCRSRILRKLKSWSMENDCEEGLGKAEGAWWL</sequence>
<protein>
    <submittedName>
        <fullName evidence="1">Uncharacterized protein</fullName>
    </submittedName>
</protein>
<dbReference type="EMBL" id="BPVZ01000118">
    <property type="protein sequence ID" value="GKV36667.1"/>
    <property type="molecule type" value="Genomic_DNA"/>
</dbReference>
<dbReference type="AlphaFoldDB" id="A0AAV5LIY4"/>
<name>A0AAV5LIY4_9ROSI</name>
<organism evidence="1 2">
    <name type="scientific">Rubroshorea leprosula</name>
    <dbReference type="NCBI Taxonomy" id="152421"/>
    <lineage>
        <taxon>Eukaryota</taxon>
        <taxon>Viridiplantae</taxon>
        <taxon>Streptophyta</taxon>
        <taxon>Embryophyta</taxon>
        <taxon>Tracheophyta</taxon>
        <taxon>Spermatophyta</taxon>
        <taxon>Magnoliopsida</taxon>
        <taxon>eudicotyledons</taxon>
        <taxon>Gunneridae</taxon>
        <taxon>Pentapetalae</taxon>
        <taxon>rosids</taxon>
        <taxon>malvids</taxon>
        <taxon>Malvales</taxon>
        <taxon>Dipterocarpaceae</taxon>
        <taxon>Rubroshorea</taxon>
    </lineage>
</organism>
<keyword evidence="2" id="KW-1185">Reference proteome</keyword>
<proteinExistence type="predicted"/>
<reference evidence="1 2" key="1">
    <citation type="journal article" date="2021" name="Commun. Biol.">
        <title>The genome of Shorea leprosula (Dipterocarpaceae) highlights the ecological relevance of drought in aseasonal tropical rainforests.</title>
        <authorList>
            <person name="Ng K.K.S."/>
            <person name="Kobayashi M.J."/>
            <person name="Fawcett J.A."/>
            <person name="Hatakeyama M."/>
            <person name="Paape T."/>
            <person name="Ng C.H."/>
            <person name="Ang C.C."/>
            <person name="Tnah L.H."/>
            <person name="Lee C.T."/>
            <person name="Nishiyama T."/>
            <person name="Sese J."/>
            <person name="O'Brien M.J."/>
            <person name="Copetti D."/>
            <person name="Mohd Noor M.I."/>
            <person name="Ong R.C."/>
            <person name="Putra M."/>
            <person name="Sireger I.Z."/>
            <person name="Indrioko S."/>
            <person name="Kosugi Y."/>
            <person name="Izuno A."/>
            <person name="Isagi Y."/>
            <person name="Lee S.L."/>
            <person name="Shimizu K.K."/>
        </authorList>
    </citation>
    <scope>NUCLEOTIDE SEQUENCE [LARGE SCALE GENOMIC DNA]</scope>
    <source>
        <strain evidence="1">214</strain>
    </source>
</reference>
<gene>
    <name evidence="1" type="ORF">SLEP1_g44773</name>
</gene>